<dbReference type="EMBL" id="MCFD01000004">
    <property type="protein sequence ID" value="ORX71264.1"/>
    <property type="molecule type" value="Genomic_DNA"/>
</dbReference>
<evidence type="ECO:0000313" key="11">
    <source>
        <dbReference type="Proteomes" id="UP000193922"/>
    </source>
</evidence>
<dbReference type="GO" id="GO:0000981">
    <property type="term" value="F:DNA-binding transcription factor activity, RNA polymerase II-specific"/>
    <property type="evidence" value="ECO:0007669"/>
    <property type="project" value="InterPro"/>
</dbReference>
<evidence type="ECO:0000256" key="6">
    <source>
        <dbReference type="ARBA" id="ARBA00023163"/>
    </source>
</evidence>
<dbReference type="CDD" id="cd00067">
    <property type="entry name" value="GAL4"/>
    <property type="match status" value="1"/>
</dbReference>
<comment type="caution">
    <text evidence="10">The sequence shown here is derived from an EMBL/GenBank/DDBJ whole genome shotgun (WGS) entry which is preliminary data.</text>
</comment>
<dbReference type="OrthoDB" id="2123952at2759"/>
<evidence type="ECO:0000256" key="3">
    <source>
        <dbReference type="ARBA" id="ARBA00022833"/>
    </source>
</evidence>
<feature type="compositionally biased region" description="Low complexity" evidence="8">
    <location>
        <begin position="93"/>
        <end position="110"/>
    </location>
</feature>
<dbReference type="AlphaFoldDB" id="A0A1Y1WDM1"/>
<dbReference type="GeneID" id="63799875"/>
<keyword evidence="4" id="KW-0805">Transcription regulation</keyword>
<dbReference type="PANTHER" id="PTHR31313">
    <property type="entry name" value="TY1 ENHANCER ACTIVATOR"/>
    <property type="match status" value="1"/>
</dbReference>
<dbReference type="GO" id="GO:0005634">
    <property type="term" value="C:nucleus"/>
    <property type="evidence" value="ECO:0007669"/>
    <property type="project" value="UniProtKB-SubCell"/>
</dbReference>
<keyword evidence="11" id="KW-1185">Reference proteome</keyword>
<evidence type="ECO:0000256" key="8">
    <source>
        <dbReference type="SAM" id="MobiDB-lite"/>
    </source>
</evidence>
<dbReference type="InterPro" id="IPR036864">
    <property type="entry name" value="Zn2-C6_fun-type_DNA-bd_sf"/>
</dbReference>
<gene>
    <name evidence="10" type="ORF">DL89DRAFT_122662</name>
</gene>
<name>A0A1Y1WDM1_9FUNG</name>
<reference evidence="10 11" key="1">
    <citation type="submission" date="2016-07" db="EMBL/GenBank/DDBJ databases">
        <title>Pervasive Adenine N6-methylation of Active Genes in Fungi.</title>
        <authorList>
            <consortium name="DOE Joint Genome Institute"/>
            <person name="Mondo S.J."/>
            <person name="Dannebaum R.O."/>
            <person name="Kuo R.C."/>
            <person name="Labutti K."/>
            <person name="Haridas S."/>
            <person name="Kuo A."/>
            <person name="Salamov A."/>
            <person name="Ahrendt S.R."/>
            <person name="Lipzen A."/>
            <person name="Sullivan W."/>
            <person name="Andreopoulos W.B."/>
            <person name="Clum A."/>
            <person name="Lindquist E."/>
            <person name="Daum C."/>
            <person name="Ramamoorthy G.K."/>
            <person name="Gryganskyi A."/>
            <person name="Culley D."/>
            <person name="Magnuson J.K."/>
            <person name="James T.Y."/>
            <person name="O'Malley M.A."/>
            <person name="Stajich J.E."/>
            <person name="Spatafora J.W."/>
            <person name="Visel A."/>
            <person name="Grigoriev I.V."/>
        </authorList>
    </citation>
    <scope>NUCLEOTIDE SEQUENCE [LARGE SCALE GENOMIC DNA]</scope>
    <source>
        <strain evidence="10 11">ATCC 12442</strain>
    </source>
</reference>
<evidence type="ECO:0000256" key="2">
    <source>
        <dbReference type="ARBA" id="ARBA00022723"/>
    </source>
</evidence>
<dbReference type="PRINTS" id="PR00755">
    <property type="entry name" value="AFLATOXINBRP"/>
</dbReference>
<dbReference type="RefSeq" id="XP_040744779.1">
    <property type="nucleotide sequence ID" value="XM_040883227.1"/>
</dbReference>
<evidence type="ECO:0000256" key="5">
    <source>
        <dbReference type="ARBA" id="ARBA00023125"/>
    </source>
</evidence>
<evidence type="ECO:0000259" key="9">
    <source>
        <dbReference type="PROSITE" id="PS50048"/>
    </source>
</evidence>
<dbReference type="GO" id="GO:0008270">
    <property type="term" value="F:zinc ion binding"/>
    <property type="evidence" value="ECO:0007669"/>
    <property type="project" value="InterPro"/>
</dbReference>
<sequence>MSLDPASVPFLHSCERCRQKKRKCSGDKPACAWCRGHGIPCRYRRSMRFKKQLEGYPLNGDAASSSGLAGTGSGVQQSESLANMYTPVPLPGPNSAQAASAPQQPRPFSQTSPATAPMSLAQTQPQGSSPGFRSRNMSLASNLSLMAGTINSPNMVSQPLVSVAGEFVGGWTSYFRLPWSALACCRQWMRCRVCCRSICRHCRSSRQKTCCSMLMLT</sequence>
<evidence type="ECO:0000256" key="1">
    <source>
        <dbReference type="ARBA" id="ARBA00004123"/>
    </source>
</evidence>
<organism evidence="10 11">
    <name type="scientific">Linderina pennispora</name>
    <dbReference type="NCBI Taxonomy" id="61395"/>
    <lineage>
        <taxon>Eukaryota</taxon>
        <taxon>Fungi</taxon>
        <taxon>Fungi incertae sedis</taxon>
        <taxon>Zoopagomycota</taxon>
        <taxon>Kickxellomycotina</taxon>
        <taxon>Kickxellomycetes</taxon>
        <taxon>Kickxellales</taxon>
        <taxon>Kickxellaceae</taxon>
        <taxon>Linderina</taxon>
    </lineage>
</organism>
<feature type="domain" description="Zn(2)-C6 fungal-type" evidence="9">
    <location>
        <begin position="13"/>
        <end position="43"/>
    </location>
</feature>
<keyword evidence="5" id="KW-0238">DNA-binding</keyword>
<accession>A0A1Y1WDM1</accession>
<dbReference type="Gene3D" id="4.10.240.10">
    <property type="entry name" value="Zn(2)-C6 fungal-type DNA-binding domain"/>
    <property type="match status" value="1"/>
</dbReference>
<dbReference type="PANTHER" id="PTHR31313:SF81">
    <property type="entry name" value="TY1 ENHANCER ACTIVATOR"/>
    <property type="match status" value="1"/>
</dbReference>
<keyword evidence="3" id="KW-0862">Zinc</keyword>
<proteinExistence type="predicted"/>
<dbReference type="PROSITE" id="PS00463">
    <property type="entry name" value="ZN2_CY6_FUNGAL_1"/>
    <property type="match status" value="1"/>
</dbReference>
<feature type="region of interest" description="Disordered" evidence="8">
    <location>
        <begin position="84"/>
        <end position="134"/>
    </location>
</feature>
<dbReference type="GO" id="GO:0003677">
    <property type="term" value="F:DNA binding"/>
    <property type="evidence" value="ECO:0007669"/>
    <property type="project" value="UniProtKB-KW"/>
</dbReference>
<dbReference type="SMART" id="SM00066">
    <property type="entry name" value="GAL4"/>
    <property type="match status" value="1"/>
</dbReference>
<keyword evidence="6" id="KW-0804">Transcription</keyword>
<comment type="subcellular location">
    <subcellularLocation>
        <location evidence="1">Nucleus</location>
    </subcellularLocation>
</comment>
<dbReference type="PROSITE" id="PS50048">
    <property type="entry name" value="ZN2_CY6_FUNGAL_2"/>
    <property type="match status" value="1"/>
</dbReference>
<keyword evidence="2" id="KW-0479">Metal-binding</keyword>
<feature type="compositionally biased region" description="Polar residues" evidence="8">
    <location>
        <begin position="120"/>
        <end position="134"/>
    </location>
</feature>
<dbReference type="Pfam" id="PF00172">
    <property type="entry name" value="Zn_clus"/>
    <property type="match status" value="1"/>
</dbReference>
<keyword evidence="7" id="KW-0539">Nucleus</keyword>
<dbReference type="InterPro" id="IPR001138">
    <property type="entry name" value="Zn2Cys6_DnaBD"/>
</dbReference>
<protein>
    <recommendedName>
        <fullName evidence="9">Zn(2)-C6 fungal-type domain-containing protein</fullName>
    </recommendedName>
</protein>
<evidence type="ECO:0000256" key="4">
    <source>
        <dbReference type="ARBA" id="ARBA00023015"/>
    </source>
</evidence>
<evidence type="ECO:0000313" key="10">
    <source>
        <dbReference type="EMBL" id="ORX71264.1"/>
    </source>
</evidence>
<dbReference type="InterPro" id="IPR051615">
    <property type="entry name" value="Transcr_Regulatory_Elem"/>
</dbReference>
<dbReference type="SUPFAM" id="SSF57701">
    <property type="entry name" value="Zn2/Cys6 DNA-binding domain"/>
    <property type="match status" value="1"/>
</dbReference>
<dbReference type="Proteomes" id="UP000193922">
    <property type="component" value="Unassembled WGS sequence"/>
</dbReference>
<evidence type="ECO:0000256" key="7">
    <source>
        <dbReference type="ARBA" id="ARBA00023242"/>
    </source>
</evidence>